<feature type="compositionally biased region" description="Basic and acidic residues" evidence="1">
    <location>
        <begin position="124"/>
        <end position="140"/>
    </location>
</feature>
<proteinExistence type="predicted"/>
<dbReference type="EMBL" id="AVOT02110614">
    <property type="protein sequence ID" value="MBW0581696.1"/>
    <property type="molecule type" value="Genomic_DNA"/>
</dbReference>
<feature type="compositionally biased region" description="Polar residues" evidence="1">
    <location>
        <begin position="141"/>
        <end position="154"/>
    </location>
</feature>
<name>A0A9Q3KKD1_9BASI</name>
<feature type="compositionally biased region" description="Polar residues" evidence="1">
    <location>
        <begin position="25"/>
        <end position="43"/>
    </location>
</feature>
<feature type="compositionally biased region" description="Low complexity" evidence="1">
    <location>
        <begin position="155"/>
        <end position="182"/>
    </location>
</feature>
<evidence type="ECO:0000256" key="1">
    <source>
        <dbReference type="SAM" id="MobiDB-lite"/>
    </source>
</evidence>
<dbReference type="AlphaFoldDB" id="A0A9Q3KKD1"/>
<evidence type="ECO:0000313" key="2">
    <source>
        <dbReference type="EMBL" id="MBW0581696.1"/>
    </source>
</evidence>
<organism evidence="2 3">
    <name type="scientific">Austropuccinia psidii MF-1</name>
    <dbReference type="NCBI Taxonomy" id="1389203"/>
    <lineage>
        <taxon>Eukaryota</taxon>
        <taxon>Fungi</taxon>
        <taxon>Dikarya</taxon>
        <taxon>Basidiomycota</taxon>
        <taxon>Pucciniomycotina</taxon>
        <taxon>Pucciniomycetes</taxon>
        <taxon>Pucciniales</taxon>
        <taxon>Sphaerophragmiaceae</taxon>
        <taxon>Austropuccinia</taxon>
    </lineage>
</organism>
<feature type="compositionally biased region" description="Polar residues" evidence="1">
    <location>
        <begin position="1"/>
        <end position="16"/>
    </location>
</feature>
<dbReference type="OrthoDB" id="43547at2759"/>
<feature type="region of interest" description="Disordered" evidence="1">
    <location>
        <begin position="1"/>
        <end position="44"/>
    </location>
</feature>
<evidence type="ECO:0000313" key="3">
    <source>
        <dbReference type="Proteomes" id="UP000765509"/>
    </source>
</evidence>
<feature type="region of interest" description="Disordered" evidence="1">
    <location>
        <begin position="124"/>
        <end position="189"/>
    </location>
</feature>
<dbReference type="Proteomes" id="UP000765509">
    <property type="component" value="Unassembled WGS sequence"/>
</dbReference>
<comment type="caution">
    <text evidence="2">The sequence shown here is derived from an EMBL/GenBank/DDBJ whole genome shotgun (WGS) entry which is preliminary data.</text>
</comment>
<sequence>MPSNRSGASYKPSRSSQKGHRLDSGRSQSVTEIQGSVNASQTERLCHAEADNTFLHSNSTDNATRSLSGHIKSQPEGLKQCIAVQRVPDPCRSVEKLHEFLPDCEKIPEPSHQFQVTQWIESIDGKEKHDPLNSRMEGKKPTTTQERAKNSLSSQKQKFQLKKQPQAQKKGKGKAPATKPYGQVYRSPKIQQDAMENVFQMARTMMEFQKKEEARLIYQK</sequence>
<accession>A0A9Q3KKD1</accession>
<reference evidence="2" key="1">
    <citation type="submission" date="2021-03" db="EMBL/GenBank/DDBJ databases">
        <title>Draft genome sequence of rust myrtle Austropuccinia psidii MF-1, a brazilian biotype.</title>
        <authorList>
            <person name="Quecine M.C."/>
            <person name="Pachon D.M.R."/>
            <person name="Bonatelli M.L."/>
            <person name="Correr F.H."/>
            <person name="Franceschini L.M."/>
            <person name="Leite T.F."/>
            <person name="Margarido G.R.A."/>
            <person name="Almeida C.A."/>
            <person name="Ferrarezi J.A."/>
            <person name="Labate C.A."/>
        </authorList>
    </citation>
    <scope>NUCLEOTIDE SEQUENCE</scope>
    <source>
        <strain evidence="2">MF-1</strain>
    </source>
</reference>
<keyword evidence="3" id="KW-1185">Reference proteome</keyword>
<protein>
    <submittedName>
        <fullName evidence="2">Uncharacterized protein</fullName>
    </submittedName>
</protein>
<gene>
    <name evidence="2" type="ORF">O181_121411</name>
</gene>